<accession>A0A7K1YCC9</accession>
<dbReference type="Proteomes" id="UP000466586">
    <property type="component" value="Unassembled WGS sequence"/>
</dbReference>
<protein>
    <submittedName>
        <fullName evidence="1">Uncharacterized protein</fullName>
    </submittedName>
</protein>
<name>A0A7K1YCC9_9SPHI</name>
<dbReference type="EMBL" id="WVHT01000007">
    <property type="protein sequence ID" value="MXV52242.1"/>
    <property type="molecule type" value="Genomic_DNA"/>
</dbReference>
<proteinExistence type="predicted"/>
<evidence type="ECO:0000313" key="2">
    <source>
        <dbReference type="Proteomes" id="UP000466586"/>
    </source>
</evidence>
<sequence>MQQYPGALAPLQMEHRRSIVNPTERESPQHVMGYVPARGLGLNGGTANAKSDERSFSIKTSQLFDY</sequence>
<organism evidence="1 2">
    <name type="scientific">Hufsiella arboris</name>
    <dbReference type="NCBI Taxonomy" id="2695275"/>
    <lineage>
        <taxon>Bacteria</taxon>
        <taxon>Pseudomonadati</taxon>
        <taxon>Bacteroidota</taxon>
        <taxon>Sphingobacteriia</taxon>
        <taxon>Sphingobacteriales</taxon>
        <taxon>Sphingobacteriaceae</taxon>
        <taxon>Hufsiella</taxon>
    </lineage>
</organism>
<reference evidence="1 2" key="1">
    <citation type="submission" date="2019-11" db="EMBL/GenBank/DDBJ databases">
        <title>Pedobacter sp. HMF7647 Genome sequencing and assembly.</title>
        <authorList>
            <person name="Kang H."/>
            <person name="Kim H."/>
            <person name="Joh K."/>
        </authorList>
    </citation>
    <scope>NUCLEOTIDE SEQUENCE [LARGE SCALE GENOMIC DNA]</scope>
    <source>
        <strain evidence="1 2">HMF7647</strain>
    </source>
</reference>
<evidence type="ECO:0000313" key="1">
    <source>
        <dbReference type="EMBL" id="MXV52242.1"/>
    </source>
</evidence>
<comment type="caution">
    <text evidence="1">The sequence shown here is derived from an EMBL/GenBank/DDBJ whole genome shotgun (WGS) entry which is preliminary data.</text>
</comment>
<keyword evidence="2" id="KW-1185">Reference proteome</keyword>
<gene>
    <name evidence="1" type="ORF">GS399_14785</name>
</gene>
<dbReference type="AlphaFoldDB" id="A0A7K1YCC9"/>
<dbReference type="RefSeq" id="WP_160845421.1">
    <property type="nucleotide sequence ID" value="NZ_WVHT01000007.1"/>
</dbReference>